<dbReference type="InterPro" id="IPR000120">
    <property type="entry name" value="Amidase"/>
</dbReference>
<feature type="domain" description="Amidase" evidence="3">
    <location>
        <begin position="29"/>
        <end position="426"/>
    </location>
</feature>
<keyword evidence="5" id="KW-1185">Reference proteome</keyword>
<evidence type="ECO:0000256" key="1">
    <source>
        <dbReference type="ARBA" id="ARBA00003871"/>
    </source>
</evidence>
<keyword evidence="4" id="KW-0436">Ligase</keyword>
<evidence type="ECO:0000313" key="4">
    <source>
        <dbReference type="EMBL" id="MDQ0301438.1"/>
    </source>
</evidence>
<dbReference type="PROSITE" id="PS00571">
    <property type="entry name" value="AMIDASES"/>
    <property type="match status" value="1"/>
</dbReference>
<dbReference type="PANTHER" id="PTHR11895:SF176">
    <property type="entry name" value="AMIDASE AMID-RELATED"/>
    <property type="match status" value="1"/>
</dbReference>
<organism evidence="4 5">
    <name type="scientific">Ancylobacter polymorphus</name>
    <dbReference type="NCBI Taxonomy" id="223390"/>
    <lineage>
        <taxon>Bacteria</taxon>
        <taxon>Pseudomonadati</taxon>
        <taxon>Pseudomonadota</taxon>
        <taxon>Alphaproteobacteria</taxon>
        <taxon>Hyphomicrobiales</taxon>
        <taxon>Xanthobacteraceae</taxon>
        <taxon>Ancylobacter</taxon>
    </lineage>
</organism>
<evidence type="ECO:0000259" key="3">
    <source>
        <dbReference type="Pfam" id="PF01425"/>
    </source>
</evidence>
<dbReference type="InterPro" id="IPR023631">
    <property type="entry name" value="Amidase_dom"/>
</dbReference>
<comment type="caution">
    <text evidence="4">The sequence shown here is derived from an EMBL/GenBank/DDBJ whole genome shotgun (WGS) entry which is preliminary data.</text>
</comment>
<dbReference type="Proteomes" id="UP001224682">
    <property type="component" value="Unassembled WGS sequence"/>
</dbReference>
<dbReference type="EMBL" id="JAUSUI010000001">
    <property type="protein sequence ID" value="MDQ0301438.1"/>
    <property type="molecule type" value="Genomic_DNA"/>
</dbReference>
<accession>A0ABU0B6J4</accession>
<dbReference type="PANTHER" id="PTHR11895">
    <property type="entry name" value="TRANSAMIDASE"/>
    <property type="match status" value="1"/>
</dbReference>
<dbReference type="RefSeq" id="WP_307017789.1">
    <property type="nucleotide sequence ID" value="NZ_JAUSUI010000001.1"/>
</dbReference>
<evidence type="ECO:0000256" key="2">
    <source>
        <dbReference type="ARBA" id="ARBA00021874"/>
    </source>
</evidence>
<comment type="function">
    <text evidence="1">Hydrolyzes indole-3-acetamide (IAM) into indole-3-acetic acid (IAA).</text>
</comment>
<dbReference type="GO" id="GO:0050566">
    <property type="term" value="F:asparaginyl-tRNA synthase (glutamine-hydrolyzing) activity"/>
    <property type="evidence" value="ECO:0007669"/>
    <property type="project" value="UniProtKB-EC"/>
</dbReference>
<dbReference type="InterPro" id="IPR020556">
    <property type="entry name" value="Amidase_CS"/>
</dbReference>
<dbReference type="Gene3D" id="3.90.1300.10">
    <property type="entry name" value="Amidase signature (AS) domain"/>
    <property type="match status" value="1"/>
</dbReference>
<proteinExistence type="predicted"/>
<dbReference type="GO" id="GO:0050567">
    <property type="term" value="F:glutaminyl-tRNA synthase (glutamine-hydrolyzing) activity"/>
    <property type="evidence" value="ECO:0007669"/>
    <property type="project" value="UniProtKB-EC"/>
</dbReference>
<protein>
    <recommendedName>
        <fullName evidence="2">Indoleacetamide hydrolase</fullName>
    </recommendedName>
</protein>
<dbReference type="InterPro" id="IPR036928">
    <property type="entry name" value="AS_sf"/>
</dbReference>
<sequence length="436" mass="45172">MADALSFLSVTALAEGYRAGRFTPRDICAQAMARLSEWEPRLNAFIDPMTDEVRRQADEASRALARGEDKGPLHGIPVAIKDIIDVAGVETSCATRALPPRRAARDADCVRRLREAGAILFGKTNLLEFAYGIAHPAFGQTNNPCDPSRTAGGSSGGSAAAVAAGIVPLALGTDTGGSVRAPAAYCGIVGLKPSFGRLSLEGVHPLAPSLDHLGLLGRSVEDVALGLAALAPLPAAGVGELASIRLGVCRNQWDSPALRPQVRLAGNAVLGRLKSAGVTMVDVALPSPERMTAALLDILLPEAALVHAQTYRDAASGYAPGTAAQIEAGAVLPAVRYLDAKRHQQHWTAELGTLFEAVDAIISPTVPFVAPDTDPALSAEGDDEILTLTHANLTGAPGLSLPCRRESGLPVGLQLTGKPGADAALLALARRLEPLL</sequence>
<gene>
    <name evidence="4" type="ORF">J2S75_000449</name>
</gene>
<name>A0ABU0B6J4_9HYPH</name>
<evidence type="ECO:0000313" key="5">
    <source>
        <dbReference type="Proteomes" id="UP001224682"/>
    </source>
</evidence>
<dbReference type="SUPFAM" id="SSF75304">
    <property type="entry name" value="Amidase signature (AS) enzymes"/>
    <property type="match status" value="1"/>
</dbReference>
<dbReference type="Pfam" id="PF01425">
    <property type="entry name" value="Amidase"/>
    <property type="match status" value="1"/>
</dbReference>
<reference evidence="4 5" key="1">
    <citation type="submission" date="2023-07" db="EMBL/GenBank/DDBJ databases">
        <title>Genomic Encyclopedia of Type Strains, Phase IV (KMG-IV): sequencing the most valuable type-strain genomes for metagenomic binning, comparative biology and taxonomic classification.</title>
        <authorList>
            <person name="Goeker M."/>
        </authorList>
    </citation>
    <scope>NUCLEOTIDE SEQUENCE [LARGE SCALE GENOMIC DNA]</scope>
    <source>
        <strain evidence="4 5">DSM 2457</strain>
    </source>
</reference>